<proteinExistence type="predicted"/>
<sequence length="89" mass="9642">MVKTNHRKVATLFLGLLSSAVSGCVTGYVEGTEDYLKFCIERQPSPSPAKCPKQAPADMELLIVPSKVVRLAPDSPIGDVKEQSFTFDS</sequence>
<name>A0A514DA93_9VIRU</name>
<evidence type="ECO:0008006" key="2">
    <source>
        <dbReference type="Google" id="ProtNLM"/>
    </source>
</evidence>
<protein>
    <recommendedName>
        <fullName evidence="2">Lipoprotein</fullName>
    </recommendedName>
</protein>
<gene>
    <name evidence="1" type="ORF">H1Rhizo26FD352_000004</name>
</gene>
<accession>A0A514DA93</accession>
<dbReference type="EMBL" id="MN035592">
    <property type="protein sequence ID" value="QDH90516.1"/>
    <property type="molecule type" value="Genomic_RNA"/>
</dbReference>
<reference evidence="1" key="1">
    <citation type="submission" date="2019-05" db="EMBL/GenBank/DDBJ databases">
        <title>Metatranscriptomic reconstruction reveals RNA viruses with the potential to shape carbon cycling in soil.</title>
        <authorList>
            <person name="Starr E.P."/>
            <person name="Nuccio E."/>
            <person name="Pett-Ridge J."/>
            <person name="Banfield J.F."/>
            <person name="Firestone M.K."/>
        </authorList>
    </citation>
    <scope>NUCLEOTIDE SEQUENCE</scope>
    <source>
        <strain evidence="1">H1_Rhizo_26_FD_scaffold_352</strain>
    </source>
</reference>
<organism evidence="1">
    <name type="scientific">Leviviridae sp</name>
    <dbReference type="NCBI Taxonomy" id="2027243"/>
    <lineage>
        <taxon>Viruses</taxon>
        <taxon>Riboviria</taxon>
        <taxon>Orthornavirae</taxon>
        <taxon>Lenarviricota</taxon>
        <taxon>Leviviricetes</taxon>
        <taxon>Norzivirales</taxon>
        <taxon>Fiersviridae</taxon>
    </lineage>
</organism>
<dbReference type="PROSITE" id="PS51257">
    <property type="entry name" value="PROKAR_LIPOPROTEIN"/>
    <property type="match status" value="1"/>
</dbReference>
<evidence type="ECO:0000313" key="1">
    <source>
        <dbReference type="EMBL" id="QDH90516.1"/>
    </source>
</evidence>